<name>A0ACC1T8S7_9APHY</name>
<comment type="caution">
    <text evidence="1">The sequence shown here is derived from an EMBL/GenBank/DDBJ whole genome shotgun (WGS) entry which is preliminary data.</text>
</comment>
<evidence type="ECO:0000313" key="1">
    <source>
        <dbReference type="EMBL" id="KAJ3555376.1"/>
    </source>
</evidence>
<sequence length="410" mass="43874">MKLISSCAVLLSLTASALAASNLTLLKEYSGSSFFDDWDFYGDSNVNYLGEPWNGTTPWDDFTSGDVFYMGRSNGSKLYTVESNGHAYITVDNTSFVAPGQKRPSIRLTSKDWYNYGTVWVIDVYHLPWGCSVWPSIWTSGSVWPQDGEIDIIEGVNRMTYNRMALHTTSGCSAANGTDQDGTPGTPDCSQAAGCTVDENKPNSYGPDFNSNSGGVWGAQFDVSGIYIWFWPRTEIPPSISTSNGSIDLIDWGTPSAAYPSSSCNITNYFGWQQLIIDITLCGQWAGQDSIYDQTCNNTAQIPANSPSSRCTTDNVFNNGTADYAMAYFEIGSIKAFAANTTAISSTTPSSLVPGATASNTGGSSPASTSSSLPSGSNTQGSTGGGPLVVSDQLQKFAMLFAVLTWLLLL</sequence>
<accession>A0ACC1T8S7</accession>
<proteinExistence type="predicted"/>
<keyword evidence="2" id="KW-1185">Reference proteome</keyword>
<dbReference type="Proteomes" id="UP001148662">
    <property type="component" value="Unassembled WGS sequence"/>
</dbReference>
<reference evidence="1" key="1">
    <citation type="submission" date="2022-07" db="EMBL/GenBank/DDBJ databases">
        <title>Genome Sequence of Phlebia brevispora.</title>
        <authorList>
            <person name="Buettner E."/>
        </authorList>
    </citation>
    <scope>NUCLEOTIDE SEQUENCE</scope>
    <source>
        <strain evidence="1">MPL23</strain>
    </source>
</reference>
<gene>
    <name evidence="1" type="ORF">NM688_g2611</name>
</gene>
<dbReference type="EMBL" id="JANHOG010000337">
    <property type="protein sequence ID" value="KAJ3555376.1"/>
    <property type="molecule type" value="Genomic_DNA"/>
</dbReference>
<evidence type="ECO:0000313" key="2">
    <source>
        <dbReference type="Proteomes" id="UP001148662"/>
    </source>
</evidence>
<organism evidence="1 2">
    <name type="scientific">Phlebia brevispora</name>
    <dbReference type="NCBI Taxonomy" id="194682"/>
    <lineage>
        <taxon>Eukaryota</taxon>
        <taxon>Fungi</taxon>
        <taxon>Dikarya</taxon>
        <taxon>Basidiomycota</taxon>
        <taxon>Agaricomycotina</taxon>
        <taxon>Agaricomycetes</taxon>
        <taxon>Polyporales</taxon>
        <taxon>Meruliaceae</taxon>
        <taxon>Phlebia</taxon>
    </lineage>
</organism>
<protein>
    <submittedName>
        <fullName evidence="1">Uncharacterized protein</fullName>
    </submittedName>
</protein>